<evidence type="ECO:0000256" key="9">
    <source>
        <dbReference type="ARBA" id="ARBA00022796"/>
    </source>
</evidence>
<dbReference type="InterPro" id="IPR007029">
    <property type="entry name" value="YHS_dom"/>
</dbReference>
<dbReference type="GO" id="GO:0055070">
    <property type="term" value="P:copper ion homeostasis"/>
    <property type="evidence" value="ECO:0007669"/>
    <property type="project" value="TreeGrafter"/>
</dbReference>
<evidence type="ECO:0000256" key="16">
    <source>
        <dbReference type="ARBA" id="ARBA00033239"/>
    </source>
</evidence>
<dbReference type="GO" id="GO:0005886">
    <property type="term" value="C:plasma membrane"/>
    <property type="evidence" value="ECO:0007669"/>
    <property type="project" value="UniProtKB-SubCell"/>
</dbReference>
<dbReference type="PRINTS" id="PR00119">
    <property type="entry name" value="CATATPASE"/>
</dbReference>
<dbReference type="FunFam" id="2.70.150.10:FF:000020">
    <property type="entry name" value="Copper-exporting P-type ATPase A"/>
    <property type="match status" value="1"/>
</dbReference>
<dbReference type="InterPro" id="IPR001757">
    <property type="entry name" value="P_typ_ATPase"/>
</dbReference>
<dbReference type="SFLD" id="SFLDS00003">
    <property type="entry name" value="Haloacid_Dehalogenase"/>
    <property type="match status" value="1"/>
</dbReference>
<dbReference type="Gene3D" id="1.10.620.20">
    <property type="entry name" value="Ribonucleotide Reductase, subunit A"/>
    <property type="match status" value="1"/>
</dbReference>
<evidence type="ECO:0000256" key="4">
    <source>
        <dbReference type="ARBA" id="ARBA00022448"/>
    </source>
</evidence>
<feature type="transmembrane region" description="Helical" evidence="18">
    <location>
        <begin position="169"/>
        <end position="188"/>
    </location>
</feature>
<evidence type="ECO:0000256" key="14">
    <source>
        <dbReference type="ARBA" id="ARBA00023065"/>
    </source>
</evidence>
<organism evidence="21 22">
    <name type="scientific">Bosea spartocytisi</name>
    <dbReference type="NCBI Taxonomy" id="2773451"/>
    <lineage>
        <taxon>Bacteria</taxon>
        <taxon>Pseudomonadati</taxon>
        <taxon>Pseudomonadota</taxon>
        <taxon>Alphaproteobacteria</taxon>
        <taxon>Hyphomicrobiales</taxon>
        <taxon>Boseaceae</taxon>
        <taxon>Bosea</taxon>
    </lineage>
</organism>
<reference evidence="21" key="1">
    <citation type="submission" date="2020-09" db="EMBL/GenBank/DDBJ databases">
        <title>Bosea spartocytisi sp. nov. a root nodule endophyte of Spartocytisus supranubius in the high mountain ecosystem fo the Teide National Park (Canary Islands, Spain).</title>
        <authorList>
            <person name="Pulido-Suarez L."/>
            <person name="Peix A."/>
            <person name="Igual J.M."/>
            <person name="Socas-Perez N."/>
            <person name="Velazquez E."/>
            <person name="Flores-Felix J.D."/>
            <person name="Leon-Barrios M."/>
        </authorList>
    </citation>
    <scope>NUCLEOTIDE SEQUENCE</scope>
    <source>
        <strain evidence="21">SSUT16</strain>
    </source>
</reference>
<feature type="transmembrane region" description="Helical" evidence="18">
    <location>
        <begin position="137"/>
        <end position="157"/>
    </location>
</feature>
<evidence type="ECO:0000256" key="6">
    <source>
        <dbReference type="ARBA" id="ARBA00022692"/>
    </source>
</evidence>
<feature type="domain" description="TRASH" evidence="20">
    <location>
        <begin position="32"/>
        <end position="70"/>
    </location>
</feature>
<feature type="transmembrane region" description="Helical" evidence="18">
    <location>
        <begin position="737"/>
        <end position="756"/>
    </location>
</feature>
<dbReference type="Gene3D" id="3.40.50.1000">
    <property type="entry name" value="HAD superfamily/HAD-like"/>
    <property type="match status" value="1"/>
</dbReference>
<keyword evidence="12 18" id="KW-1133">Transmembrane helix</keyword>
<dbReference type="InterPro" id="IPR023298">
    <property type="entry name" value="ATPase_P-typ_TM_dom_sf"/>
</dbReference>
<dbReference type="SFLD" id="SFLDG00002">
    <property type="entry name" value="C1.7:_P-type_atpase_like"/>
    <property type="match status" value="1"/>
</dbReference>
<dbReference type="InterPro" id="IPR045800">
    <property type="entry name" value="HMBD"/>
</dbReference>
<comment type="catalytic activity">
    <reaction evidence="17">
        <text>Cu(+)(in) + ATP + H2O = Cu(+)(out) + ADP + phosphate + H(+)</text>
        <dbReference type="Rhea" id="RHEA:25792"/>
        <dbReference type="ChEBI" id="CHEBI:15377"/>
        <dbReference type="ChEBI" id="CHEBI:15378"/>
        <dbReference type="ChEBI" id="CHEBI:30616"/>
        <dbReference type="ChEBI" id="CHEBI:43474"/>
        <dbReference type="ChEBI" id="CHEBI:49552"/>
        <dbReference type="ChEBI" id="CHEBI:456216"/>
        <dbReference type="EC" id="7.2.2.8"/>
    </reaction>
</comment>
<dbReference type="GO" id="GO:0016491">
    <property type="term" value="F:oxidoreductase activity"/>
    <property type="evidence" value="ECO:0007669"/>
    <property type="project" value="InterPro"/>
</dbReference>
<dbReference type="Pfam" id="PF00122">
    <property type="entry name" value="E1-E2_ATPase"/>
    <property type="match status" value="1"/>
</dbReference>
<dbReference type="PANTHER" id="PTHR43520">
    <property type="entry name" value="ATP7, ISOFORM B"/>
    <property type="match status" value="1"/>
</dbReference>
<dbReference type="InterPro" id="IPR008250">
    <property type="entry name" value="ATPase_P-typ_transduc_dom_A_sf"/>
</dbReference>
<evidence type="ECO:0000313" key="21">
    <source>
        <dbReference type="EMBL" id="MBD3849527.1"/>
    </source>
</evidence>
<evidence type="ECO:0000256" key="12">
    <source>
        <dbReference type="ARBA" id="ARBA00022989"/>
    </source>
</evidence>
<dbReference type="EC" id="7.2.2.8" evidence="3"/>
<keyword evidence="9" id="KW-0187">Copper transport</keyword>
<dbReference type="Gene3D" id="3.40.1110.10">
    <property type="entry name" value="Calcium-transporting ATPase, cytoplasmic domain N"/>
    <property type="match status" value="1"/>
</dbReference>
<evidence type="ECO:0000256" key="17">
    <source>
        <dbReference type="ARBA" id="ARBA00049289"/>
    </source>
</evidence>
<dbReference type="RefSeq" id="WP_191126065.1">
    <property type="nucleotide sequence ID" value="NZ_JACXWY010000042.1"/>
</dbReference>
<dbReference type="NCBIfam" id="TIGR01511">
    <property type="entry name" value="ATPase-IB1_Cu"/>
    <property type="match status" value="1"/>
</dbReference>
<dbReference type="InterPro" id="IPR059000">
    <property type="entry name" value="ATPase_P-type_domA"/>
</dbReference>
<comment type="subcellular location">
    <subcellularLocation>
        <location evidence="1">Cell membrane</location>
        <topology evidence="1">Multi-pass membrane protein</topology>
    </subcellularLocation>
</comment>
<dbReference type="PROSITE" id="PS00154">
    <property type="entry name" value="ATPASE_E1_E2"/>
    <property type="match status" value="1"/>
</dbReference>
<dbReference type="PRINTS" id="PR00943">
    <property type="entry name" value="CUATPASE"/>
</dbReference>
<evidence type="ECO:0000256" key="1">
    <source>
        <dbReference type="ARBA" id="ARBA00004651"/>
    </source>
</evidence>
<dbReference type="Pfam" id="PF04945">
    <property type="entry name" value="YHS"/>
    <property type="match status" value="1"/>
</dbReference>
<dbReference type="GO" id="GO:0005524">
    <property type="term" value="F:ATP binding"/>
    <property type="evidence" value="ECO:0007669"/>
    <property type="project" value="UniProtKB-UniRule"/>
</dbReference>
<evidence type="ECO:0000256" key="15">
    <source>
        <dbReference type="ARBA" id="ARBA00023136"/>
    </source>
</evidence>
<dbReference type="SUPFAM" id="SSF56784">
    <property type="entry name" value="HAD-like"/>
    <property type="match status" value="1"/>
</dbReference>
<dbReference type="EMBL" id="JACXWY010000042">
    <property type="protein sequence ID" value="MBD3849527.1"/>
    <property type="molecule type" value="Genomic_DNA"/>
</dbReference>
<evidence type="ECO:0000256" key="8">
    <source>
        <dbReference type="ARBA" id="ARBA00022741"/>
    </source>
</evidence>
<dbReference type="InterPro" id="IPR023214">
    <property type="entry name" value="HAD_sf"/>
</dbReference>
<proteinExistence type="inferred from homology"/>
<protein>
    <recommendedName>
        <fullName evidence="3">P-type Cu(+) transporter</fullName>
        <ecNumber evidence="3">7.2.2.8</ecNumber>
    </recommendedName>
    <alternativeName>
        <fullName evidence="16">Cu(+)-exporting ATPase</fullName>
    </alternativeName>
</protein>
<feature type="transmembrane region" description="Helical" evidence="18">
    <location>
        <begin position="393"/>
        <end position="415"/>
    </location>
</feature>
<dbReference type="AlphaFoldDB" id="A0A927EEI8"/>
<evidence type="ECO:0000313" key="22">
    <source>
        <dbReference type="Proteomes" id="UP000619295"/>
    </source>
</evidence>
<evidence type="ECO:0000256" key="13">
    <source>
        <dbReference type="ARBA" id="ARBA00023008"/>
    </source>
</evidence>
<keyword evidence="4" id="KW-0813">Transport</keyword>
<dbReference type="SMART" id="SM00746">
    <property type="entry name" value="TRASH"/>
    <property type="match status" value="1"/>
</dbReference>
<keyword evidence="13" id="KW-0186">Copper</keyword>
<dbReference type="GO" id="GO:0060003">
    <property type="term" value="P:copper ion export"/>
    <property type="evidence" value="ECO:0007669"/>
    <property type="project" value="UniProtKB-ARBA"/>
</dbReference>
<dbReference type="SFLD" id="SFLDF00027">
    <property type="entry name" value="p-type_atpase"/>
    <property type="match status" value="1"/>
</dbReference>
<feature type="transmembrane region" description="Helical" evidence="18">
    <location>
        <begin position="239"/>
        <end position="258"/>
    </location>
</feature>
<evidence type="ECO:0000256" key="7">
    <source>
        <dbReference type="ARBA" id="ARBA00022723"/>
    </source>
</evidence>
<dbReference type="GO" id="GO:0005507">
    <property type="term" value="F:copper ion binding"/>
    <property type="evidence" value="ECO:0007669"/>
    <property type="project" value="TreeGrafter"/>
</dbReference>
<feature type="region of interest" description="Disordered" evidence="19">
    <location>
        <begin position="1"/>
        <end position="34"/>
    </location>
</feature>
<accession>A0A927EEI8</accession>
<gene>
    <name evidence="21" type="ORF">IED13_27845</name>
</gene>
<dbReference type="InterPro" id="IPR011017">
    <property type="entry name" value="TRASH_dom"/>
</dbReference>
<dbReference type="InterPro" id="IPR027256">
    <property type="entry name" value="P-typ_ATPase_IB"/>
</dbReference>
<keyword evidence="6 18" id="KW-0812">Transmembrane</keyword>
<keyword evidence="8 18" id="KW-0547">Nucleotide-binding</keyword>
<evidence type="ECO:0000256" key="5">
    <source>
        <dbReference type="ARBA" id="ARBA00022475"/>
    </source>
</evidence>
<dbReference type="NCBIfam" id="TIGR01494">
    <property type="entry name" value="ATPase_P-type"/>
    <property type="match status" value="1"/>
</dbReference>
<feature type="transmembrane region" description="Helical" evidence="18">
    <location>
        <begin position="421"/>
        <end position="444"/>
    </location>
</feature>
<evidence type="ECO:0000256" key="19">
    <source>
        <dbReference type="SAM" id="MobiDB-lite"/>
    </source>
</evidence>
<dbReference type="InterPro" id="IPR012348">
    <property type="entry name" value="RNR-like"/>
</dbReference>
<dbReference type="CDD" id="cd02094">
    <property type="entry name" value="P-type_ATPase_Cu-like"/>
    <property type="match status" value="1"/>
</dbReference>
<keyword evidence="15 18" id="KW-0472">Membrane</keyword>
<dbReference type="GO" id="GO:0043682">
    <property type="term" value="F:P-type divalent copper transporter activity"/>
    <property type="evidence" value="ECO:0007669"/>
    <property type="project" value="TreeGrafter"/>
</dbReference>
<keyword evidence="11" id="KW-1278">Translocase</keyword>
<comment type="similarity">
    <text evidence="2 18">Belongs to the cation transport ATPase (P-type) (TC 3.A.3) family. Type IB subfamily.</text>
</comment>
<feature type="transmembrane region" description="Helical" evidence="18">
    <location>
        <begin position="762"/>
        <end position="784"/>
    </location>
</feature>
<evidence type="ECO:0000256" key="10">
    <source>
        <dbReference type="ARBA" id="ARBA00022840"/>
    </source>
</evidence>
<keyword evidence="7 18" id="KW-0479">Metal-binding</keyword>
<dbReference type="InterPro" id="IPR023299">
    <property type="entry name" value="ATPase_P-typ_cyto_dom_N"/>
</dbReference>
<evidence type="ECO:0000256" key="3">
    <source>
        <dbReference type="ARBA" id="ARBA00012517"/>
    </source>
</evidence>
<dbReference type="InterPro" id="IPR009078">
    <property type="entry name" value="Ferritin-like_SF"/>
</dbReference>
<dbReference type="GO" id="GO:0140581">
    <property type="term" value="F:P-type monovalent copper transporter activity"/>
    <property type="evidence" value="ECO:0007669"/>
    <property type="project" value="UniProtKB-EC"/>
</dbReference>
<dbReference type="NCBIfam" id="TIGR01525">
    <property type="entry name" value="ATPase-IB_hvy"/>
    <property type="match status" value="1"/>
</dbReference>
<dbReference type="PANTHER" id="PTHR43520:SF8">
    <property type="entry name" value="P-TYPE CU(+) TRANSPORTER"/>
    <property type="match status" value="1"/>
</dbReference>
<comment type="caution">
    <text evidence="21">The sequence shown here is derived from an EMBL/GenBank/DDBJ whole genome shotgun (WGS) entry which is preliminary data.</text>
</comment>
<keyword evidence="5 18" id="KW-1003">Cell membrane</keyword>
<name>A0A927EEI8_9HYPH</name>
<dbReference type="GO" id="GO:0016887">
    <property type="term" value="F:ATP hydrolysis activity"/>
    <property type="evidence" value="ECO:0007669"/>
    <property type="project" value="InterPro"/>
</dbReference>
<dbReference type="SUPFAM" id="SSF81653">
    <property type="entry name" value="Calcium ATPase, transduction domain A"/>
    <property type="match status" value="1"/>
</dbReference>
<dbReference type="InterPro" id="IPR044492">
    <property type="entry name" value="P_typ_ATPase_HD_dom"/>
</dbReference>
<evidence type="ECO:0000259" key="20">
    <source>
        <dbReference type="SMART" id="SM00746"/>
    </source>
</evidence>
<dbReference type="Proteomes" id="UP000619295">
    <property type="component" value="Unassembled WGS sequence"/>
</dbReference>
<dbReference type="InterPro" id="IPR018303">
    <property type="entry name" value="ATPase_P-typ_P_site"/>
</dbReference>
<dbReference type="Gene3D" id="2.70.150.10">
    <property type="entry name" value="Calcium-transporting ATPase, cytoplasmic transduction domain A"/>
    <property type="match status" value="1"/>
</dbReference>
<dbReference type="Pfam" id="PF00702">
    <property type="entry name" value="Hydrolase"/>
    <property type="match status" value="1"/>
</dbReference>
<keyword evidence="14" id="KW-0406">Ion transport</keyword>
<keyword evidence="22" id="KW-1185">Reference proteome</keyword>
<dbReference type="SUPFAM" id="SSF47240">
    <property type="entry name" value="Ferritin-like"/>
    <property type="match status" value="1"/>
</dbReference>
<evidence type="ECO:0000256" key="2">
    <source>
        <dbReference type="ARBA" id="ARBA00006024"/>
    </source>
</evidence>
<dbReference type="SUPFAM" id="SSF81665">
    <property type="entry name" value="Calcium ATPase, transmembrane domain M"/>
    <property type="match status" value="1"/>
</dbReference>
<feature type="compositionally biased region" description="Basic and acidic residues" evidence="19">
    <location>
        <begin position="1"/>
        <end position="16"/>
    </location>
</feature>
<sequence>MADHQHHGGHRHDDHSHHHHGHSHGAAESVKDPVCGMTVDPATAKHRAAHAGQTYFFCSARCQNKFEADPAAYVREKAEKPASKPAPEGTIYTCPMHPQIRQPGPGNCPICGMALEPEIATLQEGPSAELVDMTRRLWVGLVLAVPVFLLEMGGHLVDLHMLLSQQSSNWLQLILATPVVLWAGWPFFQRAWASLVNRSLNMFTLIAMGTGVAWAYSVVGTVAPNLFPETLRSAEGAVAVYFEAAAVITVLVLLGQVLELRAREQTGGAIRALLDLVPKTARRVRDDGEDEDINLDAVHVGDRLRVRPGETVPVDGELIEGRSSIDESMVTGESMPVTKEVGAAVIGGTLNTTGGFIMRAGKVGSDTMLARIVSMVAEAQRSRAPIQRLADQVSGWFVPLVIVIAIIAFAAWIAFGPEPRFAHGLVAAVAVLIIACPCALGLATPMSIMVGVGRGAHLGVLIKNAEALERFEKIDTLVVDKTGTLTEGKPRLTELKPVGTITESDLLRLAASLERASEHPLAAAIVDAAKERGLALAEAQDFDSPVGKGVTGTVEGRALVIGSHRIMTEAGIDTAAQAAEAEALRADGGTVIFVAVDGRVAGLLVIADPVKQTTPKAIESLKGAGIRVVMLTGDNRTTAQAVARRLGIDEVEAEVLPEDKSAVVRKLRAHGRVVAMAGDGVNDAPALAAADVGIAMGTGTDVAIESAGVTLLKGDLEGIVRALQLSRATMSNIRQNLFFAFIYNAAGVPVAAGVLYPLFGLLLSPIIAAAAMALSSVSVIANALRLRTASLQ</sequence>
<dbReference type="Pfam" id="PF19335">
    <property type="entry name" value="HMBD"/>
    <property type="match status" value="1"/>
</dbReference>
<dbReference type="FunFam" id="3.40.50.1000:FF:000144">
    <property type="entry name" value="copper-transporting ATPase 1 isoform X2"/>
    <property type="match status" value="1"/>
</dbReference>
<keyword evidence="10 18" id="KW-0067">ATP-binding</keyword>
<evidence type="ECO:0000256" key="18">
    <source>
        <dbReference type="RuleBase" id="RU362081"/>
    </source>
</evidence>
<feature type="transmembrane region" description="Helical" evidence="18">
    <location>
        <begin position="200"/>
        <end position="219"/>
    </location>
</feature>
<dbReference type="InterPro" id="IPR036412">
    <property type="entry name" value="HAD-like_sf"/>
</dbReference>
<evidence type="ECO:0000256" key="11">
    <source>
        <dbReference type="ARBA" id="ARBA00022967"/>
    </source>
</evidence>